<keyword evidence="2" id="KW-0143">Chaperone</keyword>
<evidence type="ECO:0000256" key="1">
    <source>
        <dbReference type="ARBA" id="ARBA00009947"/>
    </source>
</evidence>
<dbReference type="EMBL" id="JBEDUW010000139">
    <property type="protein sequence ID" value="KAK9905404.1"/>
    <property type="molecule type" value="Genomic_DNA"/>
</dbReference>
<dbReference type="GO" id="GO:0000724">
    <property type="term" value="P:double-strand break repair via homologous recombination"/>
    <property type="evidence" value="ECO:0007669"/>
    <property type="project" value="UniProtKB-ARBA"/>
</dbReference>
<evidence type="ECO:0000313" key="5">
    <source>
        <dbReference type="Proteomes" id="UP001457282"/>
    </source>
</evidence>
<proteinExistence type="inferred from homology"/>
<accession>A0AAW1VPX7</accession>
<dbReference type="GO" id="GO:0042393">
    <property type="term" value="F:histone binding"/>
    <property type="evidence" value="ECO:0007669"/>
    <property type="project" value="UniProtKB-ARBA"/>
</dbReference>
<evidence type="ECO:0000313" key="4">
    <source>
        <dbReference type="EMBL" id="KAK9905404.1"/>
    </source>
</evidence>
<dbReference type="Gene3D" id="3.30.1120.90">
    <property type="entry name" value="Nucleosome assembly protein"/>
    <property type="match status" value="2"/>
</dbReference>
<dbReference type="GO" id="GO:0005634">
    <property type="term" value="C:nucleus"/>
    <property type="evidence" value="ECO:0007669"/>
    <property type="project" value="InterPro"/>
</dbReference>
<organism evidence="4 5">
    <name type="scientific">Rubus argutus</name>
    <name type="common">Southern blackberry</name>
    <dbReference type="NCBI Taxonomy" id="59490"/>
    <lineage>
        <taxon>Eukaryota</taxon>
        <taxon>Viridiplantae</taxon>
        <taxon>Streptophyta</taxon>
        <taxon>Embryophyta</taxon>
        <taxon>Tracheophyta</taxon>
        <taxon>Spermatophyta</taxon>
        <taxon>Magnoliopsida</taxon>
        <taxon>eudicotyledons</taxon>
        <taxon>Gunneridae</taxon>
        <taxon>Pentapetalae</taxon>
        <taxon>rosids</taxon>
        <taxon>fabids</taxon>
        <taxon>Rosales</taxon>
        <taxon>Rosaceae</taxon>
        <taxon>Rosoideae</taxon>
        <taxon>Rosoideae incertae sedis</taxon>
        <taxon>Rubus</taxon>
    </lineage>
</organism>
<dbReference type="GO" id="GO:0006334">
    <property type="term" value="P:nucleosome assembly"/>
    <property type="evidence" value="ECO:0007669"/>
    <property type="project" value="InterPro"/>
</dbReference>
<dbReference type="InterPro" id="IPR037231">
    <property type="entry name" value="NAP-like_sf"/>
</dbReference>
<dbReference type="Gene3D" id="1.20.5.1500">
    <property type="match status" value="1"/>
</dbReference>
<dbReference type="Pfam" id="PF00956">
    <property type="entry name" value="NAP"/>
    <property type="match status" value="3"/>
</dbReference>
<evidence type="ECO:0000256" key="3">
    <source>
        <dbReference type="RuleBase" id="RU003876"/>
    </source>
</evidence>
<dbReference type="InterPro" id="IPR002164">
    <property type="entry name" value="NAP_family"/>
</dbReference>
<gene>
    <name evidence="4" type="ORF">M0R45_000185</name>
</gene>
<protein>
    <submittedName>
        <fullName evidence="4">Uncharacterized protein</fullName>
    </submittedName>
</protein>
<dbReference type="AlphaFoldDB" id="A0AAW1VPX7"/>
<dbReference type="PANTHER" id="PTHR11875">
    <property type="entry name" value="TESTIS-SPECIFIC Y-ENCODED PROTEIN"/>
    <property type="match status" value="1"/>
</dbReference>
<dbReference type="Proteomes" id="UP001457282">
    <property type="component" value="Unassembled WGS sequence"/>
</dbReference>
<reference evidence="4 5" key="1">
    <citation type="journal article" date="2023" name="G3 (Bethesda)">
        <title>A chromosome-length genome assembly and annotation of blackberry (Rubus argutus, cv. 'Hillquist').</title>
        <authorList>
            <person name="Bruna T."/>
            <person name="Aryal R."/>
            <person name="Dudchenko O."/>
            <person name="Sargent D.J."/>
            <person name="Mead D."/>
            <person name="Buti M."/>
            <person name="Cavallini A."/>
            <person name="Hytonen T."/>
            <person name="Andres J."/>
            <person name="Pham M."/>
            <person name="Weisz D."/>
            <person name="Mascagni F."/>
            <person name="Usai G."/>
            <person name="Natali L."/>
            <person name="Bassil N."/>
            <person name="Fernandez G.E."/>
            <person name="Lomsadze A."/>
            <person name="Armour M."/>
            <person name="Olukolu B."/>
            <person name="Poorten T."/>
            <person name="Britton C."/>
            <person name="Davik J."/>
            <person name="Ashrafi H."/>
            <person name="Aiden E.L."/>
            <person name="Borodovsky M."/>
            <person name="Worthington M."/>
        </authorList>
    </citation>
    <scope>NUCLEOTIDE SEQUENCE [LARGE SCALE GENOMIC DNA]</scope>
    <source>
        <strain evidence="4">PI 553951</strain>
    </source>
</reference>
<evidence type="ECO:0000256" key="2">
    <source>
        <dbReference type="ARBA" id="ARBA00023186"/>
    </source>
</evidence>
<keyword evidence="5" id="KW-1185">Reference proteome</keyword>
<sequence length="514" mass="60525">MHLVESYDAFSSHERIESLKDLRVLLRSLVGKIELPNVSKCIEFLKGVENRLQGSVGHHDAPEIKNPIEILKSLQERHKELEAEHFENQAELEADLGNITKELGDEGFWLNLLKTDKILAKEITTHDETTLSYLKEIKCCSIGNSEGFRLEFYFNPMPDNPEHSLLTKTFHIDGTILKNSIGTNVEGPRRCPSFFNFFRDTEDENSAEEIQSKMEADYDIGSRIRDKIIFWCEDFEEDFDEDSEEDSTDDSAEEDPQKEILIRYRKMLQCQNSYCFRMNRLDKLNKRFEVKRDELEAEYQKRYEPLYRRRYRIVNGITADDVNNEVAVDREDKTTKDKRVPCFWLNAMKANKLLAQEITTRDEGPLKYLTDIMSWVEVKCSMKIFRLVFVFGCNPYFQNSTLHKTYDMFCSNWPRLENRYGTEIKWHPGKRLTEEVPEMESITDQLLAKTADQRSPSFFNFFDPPEYCYASYLNDRNAQKVEDHLMRDYHIGAIIRDEIIPHAVLWYNGDLKED</sequence>
<name>A0AAW1VPX7_RUBAR</name>
<comment type="similarity">
    <text evidence="1 3">Belongs to the nucleosome assembly protein (NAP) family.</text>
</comment>
<dbReference type="SUPFAM" id="SSF143113">
    <property type="entry name" value="NAP-like"/>
    <property type="match status" value="2"/>
</dbReference>
<comment type="caution">
    <text evidence="4">The sequence shown here is derived from an EMBL/GenBank/DDBJ whole genome shotgun (WGS) entry which is preliminary data.</text>
</comment>